<dbReference type="EC" id="3.1.3.12" evidence="4"/>
<gene>
    <name evidence="5" type="primary">otsB</name>
    <name evidence="5" type="ORF">FSB78_01180</name>
</gene>
<comment type="pathway">
    <text evidence="1 4">Glycan biosynthesis; trehalose biosynthesis.</text>
</comment>
<comment type="cofactor">
    <cofactor evidence="4">
        <name>Mg(2+)</name>
        <dbReference type="ChEBI" id="CHEBI:18420"/>
    </cofactor>
</comment>
<sequence length="251" mass="26325">MPAERLSATPDRAPPLSLGETSLFFDFDGTLVDLAETPDAVVVEPALLTQLDALAARLPGRVAIISGRSIAQLDAMLGGHARLFAVAGSHGAERRTPDEGHVTPQAPQALERAAAELAAYAAANDLVFEAKSLGAALHYRTRPDREAEAVRFVEQVAETRKLTLQRGKMMVEVRSPGDKGAALTTLMAAPTMAGTTPLFFGDDVTDEDGFVAAAALGGDGVLIGAPRPTAATYRLGDVNALRDWIAAILET</sequence>
<protein>
    <recommendedName>
        <fullName evidence="4">Trehalose 6-phosphate phosphatase</fullName>
        <ecNumber evidence="4">3.1.3.12</ecNumber>
    </recommendedName>
</protein>
<dbReference type="InterPro" id="IPR023214">
    <property type="entry name" value="HAD_sf"/>
</dbReference>
<dbReference type="Pfam" id="PF02358">
    <property type="entry name" value="Trehalose_PPase"/>
    <property type="match status" value="1"/>
</dbReference>
<dbReference type="SUPFAM" id="SSF56784">
    <property type="entry name" value="HAD-like"/>
    <property type="match status" value="1"/>
</dbReference>
<reference evidence="5 6" key="1">
    <citation type="journal article" date="2013" name="Antonie Van Leeuwenhoek">
        <title>Sphingomonas ginsenosidivorax sp. nov., with the ability to transform ginsenosides.</title>
        <authorList>
            <person name="Jin X.F."/>
            <person name="Kim J.K."/>
            <person name="Liu Q.M."/>
            <person name="Kang M.S."/>
            <person name="He D."/>
            <person name="Jin F.X."/>
            <person name="Kim S.C."/>
            <person name="Im W.T."/>
        </authorList>
    </citation>
    <scope>NUCLEOTIDE SEQUENCE [LARGE SCALE GENOMIC DNA]</scope>
    <source>
        <strain evidence="5 6">KHI67</strain>
    </source>
</reference>
<evidence type="ECO:0000256" key="1">
    <source>
        <dbReference type="ARBA" id="ARBA00005199"/>
    </source>
</evidence>
<dbReference type="UniPathway" id="UPA00299"/>
<accession>A0A5C6UCH1</accession>
<dbReference type="Proteomes" id="UP000321250">
    <property type="component" value="Unassembled WGS sequence"/>
</dbReference>
<evidence type="ECO:0000256" key="2">
    <source>
        <dbReference type="ARBA" id="ARBA00008770"/>
    </source>
</evidence>
<dbReference type="GO" id="GO:0046872">
    <property type="term" value="F:metal ion binding"/>
    <property type="evidence" value="ECO:0007669"/>
    <property type="project" value="UniProtKB-KW"/>
</dbReference>
<keyword evidence="4" id="KW-0460">Magnesium</keyword>
<keyword evidence="6" id="KW-1185">Reference proteome</keyword>
<dbReference type="InterPro" id="IPR036412">
    <property type="entry name" value="HAD-like_sf"/>
</dbReference>
<dbReference type="Gene3D" id="3.30.70.1020">
    <property type="entry name" value="Trehalose-6-phosphate phosphatase related protein, domain 2"/>
    <property type="match status" value="1"/>
</dbReference>
<comment type="similarity">
    <text evidence="2 4">Belongs to the trehalose phosphatase family.</text>
</comment>
<dbReference type="PANTHER" id="PTHR43768:SF3">
    <property type="entry name" value="TREHALOSE 6-PHOSPHATE PHOSPHATASE"/>
    <property type="match status" value="1"/>
</dbReference>
<dbReference type="RefSeq" id="WP_147079250.1">
    <property type="nucleotide sequence ID" value="NZ_VOQR01000001.1"/>
</dbReference>
<proteinExistence type="inferred from homology"/>
<dbReference type="AlphaFoldDB" id="A0A5C6UCH1"/>
<keyword evidence="4" id="KW-0479">Metal-binding</keyword>
<dbReference type="InterPro" id="IPR006379">
    <property type="entry name" value="HAD-SF_hydro_IIB"/>
</dbReference>
<dbReference type="Gene3D" id="3.40.50.1000">
    <property type="entry name" value="HAD superfamily/HAD-like"/>
    <property type="match status" value="1"/>
</dbReference>
<evidence type="ECO:0000256" key="3">
    <source>
        <dbReference type="ARBA" id="ARBA00022801"/>
    </source>
</evidence>
<evidence type="ECO:0000313" key="6">
    <source>
        <dbReference type="Proteomes" id="UP000321250"/>
    </source>
</evidence>
<dbReference type="GO" id="GO:0004805">
    <property type="term" value="F:trehalose-phosphatase activity"/>
    <property type="evidence" value="ECO:0007669"/>
    <property type="project" value="UniProtKB-EC"/>
</dbReference>
<dbReference type="InterPro" id="IPR003337">
    <property type="entry name" value="Trehalose_PPase"/>
</dbReference>
<comment type="catalytic activity">
    <reaction evidence="4">
        <text>alpha,alpha-trehalose 6-phosphate + H2O = alpha,alpha-trehalose + phosphate</text>
        <dbReference type="Rhea" id="RHEA:23420"/>
        <dbReference type="ChEBI" id="CHEBI:15377"/>
        <dbReference type="ChEBI" id="CHEBI:16551"/>
        <dbReference type="ChEBI" id="CHEBI:43474"/>
        <dbReference type="ChEBI" id="CHEBI:58429"/>
        <dbReference type="EC" id="3.1.3.12"/>
    </reaction>
</comment>
<dbReference type="NCBIfam" id="TIGR00685">
    <property type="entry name" value="T6PP"/>
    <property type="match status" value="1"/>
</dbReference>
<dbReference type="EMBL" id="VOQR01000001">
    <property type="protein sequence ID" value="TXC69725.1"/>
    <property type="molecule type" value="Genomic_DNA"/>
</dbReference>
<dbReference type="NCBIfam" id="TIGR01484">
    <property type="entry name" value="HAD-SF-IIB"/>
    <property type="match status" value="1"/>
</dbReference>
<comment type="function">
    <text evidence="4">Removes the phosphate from trehalose 6-phosphate to produce free trehalose.</text>
</comment>
<comment type="caution">
    <text evidence="5">The sequence shown here is derived from an EMBL/GenBank/DDBJ whole genome shotgun (WGS) entry which is preliminary data.</text>
</comment>
<name>A0A5C6UCH1_9SPHN</name>
<evidence type="ECO:0000256" key="4">
    <source>
        <dbReference type="RuleBase" id="RU361117"/>
    </source>
</evidence>
<keyword evidence="3 4" id="KW-0378">Hydrolase</keyword>
<dbReference type="OrthoDB" id="9814913at2"/>
<organism evidence="5 6">
    <name type="scientific">Sphingomonas ginsenosidivorax</name>
    <dbReference type="NCBI Taxonomy" id="862135"/>
    <lineage>
        <taxon>Bacteria</taxon>
        <taxon>Pseudomonadati</taxon>
        <taxon>Pseudomonadota</taxon>
        <taxon>Alphaproteobacteria</taxon>
        <taxon>Sphingomonadales</taxon>
        <taxon>Sphingomonadaceae</taxon>
        <taxon>Sphingomonas</taxon>
    </lineage>
</organism>
<dbReference type="GO" id="GO:0005992">
    <property type="term" value="P:trehalose biosynthetic process"/>
    <property type="evidence" value="ECO:0007669"/>
    <property type="project" value="UniProtKB-UniPathway"/>
</dbReference>
<dbReference type="PANTHER" id="PTHR43768">
    <property type="entry name" value="TREHALOSE 6-PHOSPHATE PHOSPHATASE"/>
    <property type="match status" value="1"/>
</dbReference>
<dbReference type="InterPro" id="IPR044651">
    <property type="entry name" value="OTSB-like"/>
</dbReference>
<evidence type="ECO:0000313" key="5">
    <source>
        <dbReference type="EMBL" id="TXC69725.1"/>
    </source>
</evidence>